<proteinExistence type="inferred from homology"/>
<evidence type="ECO:0000256" key="3">
    <source>
        <dbReference type="PROSITE-ProRule" id="PRU10055"/>
    </source>
</evidence>
<feature type="active site" description="Nucleophile" evidence="3">
    <location>
        <position position="365"/>
    </location>
</feature>
<dbReference type="SUPFAM" id="SSF51445">
    <property type="entry name" value="(Trans)glycosidases"/>
    <property type="match status" value="1"/>
</dbReference>
<dbReference type="InterPro" id="IPR017853">
    <property type="entry name" value="GH"/>
</dbReference>
<name>A0ABX5U7Q0_SPIME</name>
<evidence type="ECO:0000313" key="6">
    <source>
        <dbReference type="Proteomes" id="UP000298715"/>
    </source>
</evidence>
<organism evidence="5 6">
    <name type="scientific">Spiroplasma melliferum</name>
    <dbReference type="NCBI Taxonomy" id="2134"/>
    <lineage>
        <taxon>Bacteria</taxon>
        <taxon>Bacillati</taxon>
        <taxon>Mycoplasmatota</taxon>
        <taxon>Mollicutes</taxon>
        <taxon>Entomoplasmatales</taxon>
        <taxon>Spiroplasmataceae</taxon>
        <taxon>Spiroplasma</taxon>
    </lineage>
</organism>
<dbReference type="Proteomes" id="UP000298715">
    <property type="component" value="Chromosome"/>
</dbReference>
<dbReference type="PANTHER" id="PTHR10353:SF139">
    <property type="entry name" value="6-PHOSPHO-BETA-GLUCOSIDASE GMUD"/>
    <property type="match status" value="1"/>
</dbReference>
<dbReference type="Pfam" id="PF00232">
    <property type="entry name" value="Glyco_hydro_1"/>
    <property type="match status" value="1"/>
</dbReference>
<dbReference type="PROSITE" id="PS00572">
    <property type="entry name" value="GLYCOSYL_HYDROL_F1_1"/>
    <property type="match status" value="1"/>
</dbReference>
<keyword evidence="2" id="KW-0378">Hydrolase</keyword>
<gene>
    <name evidence="5" type="ORF">SRED_001792</name>
</gene>
<evidence type="ECO:0000256" key="4">
    <source>
        <dbReference type="RuleBase" id="RU003690"/>
    </source>
</evidence>
<evidence type="ECO:0000256" key="1">
    <source>
        <dbReference type="ARBA" id="ARBA00010838"/>
    </source>
</evidence>
<dbReference type="EMBL" id="CP029202">
    <property type="protein sequence ID" value="QCO23329.1"/>
    <property type="molecule type" value="Genomic_DNA"/>
</dbReference>
<accession>A0ABX5U7Q0</accession>
<dbReference type="PANTHER" id="PTHR10353">
    <property type="entry name" value="GLYCOSYL HYDROLASE"/>
    <property type="match status" value="1"/>
</dbReference>
<reference evidence="5 6" key="1">
    <citation type="submission" date="2018-05" db="EMBL/GenBank/DDBJ databases">
        <title>Compelete Genome Sequence of Spiroplasma melliferum.</title>
        <authorList>
            <person name="Davis R.E."/>
            <person name="Shao J.Y."/>
            <person name="Zhao Y."/>
            <person name="Gasparich G.E."/>
        </authorList>
    </citation>
    <scope>NUCLEOTIDE SEQUENCE [LARGE SCALE GENOMIC DNA]</scope>
    <source>
        <strain evidence="5 6">AS576</strain>
    </source>
</reference>
<dbReference type="PRINTS" id="PR00131">
    <property type="entry name" value="GLHYDRLASE1"/>
</dbReference>
<protein>
    <submittedName>
        <fullName evidence="5">6-phospho-beta-glucosidase</fullName>
    </submittedName>
</protein>
<comment type="similarity">
    <text evidence="1 4">Belongs to the glycosyl hydrolase 1 family.</text>
</comment>
<keyword evidence="2" id="KW-0326">Glycosidase</keyword>
<keyword evidence="6" id="KW-1185">Reference proteome</keyword>
<dbReference type="InterPro" id="IPR001360">
    <property type="entry name" value="Glyco_hydro_1"/>
</dbReference>
<sequence length="468" mass="55332">MGQYNFKKNFLWGSAFSGPQTEGAFLEDGKSASNWDHWFRLEKYRFFNQQPCLNDFYHRYQEDIKIARELNFNSLRTSIQWSRLIPDGKTINPKGVEFYNNVINEMLKNNIKPIINLFHFDMPYWAQQKGGWLSREVVDAFVFYAKTCFELFGDRVEMFTTFNEPIVVIEGSYWYDWHFPNEVNMQHGMQAQWNSLIAHLKAVKVYRQLKLKGEIGCILSISPSIPRSQNKADLEAAKWHDLFTINCFLDPMVKNTYPQELKEVAKKYNFMWQIVDGDEELIQDENLKIDFLGVNFYQPARVKGIDFIPDFTNGAITPHYFYQPYEMPGRRINPYRGWEIFPKAIYITLMNLKEHYNNIPVYISENGMGVENEERFLEQGIINDQYRIDFVKEHLAWVHQAIKDGSNCFGYHSWAYIDNWSWMNAYKNRYGFVQLDLTNNGKRVLKKSAEFIAKTAKTGVFEYEAELI</sequence>
<evidence type="ECO:0000313" key="5">
    <source>
        <dbReference type="EMBL" id="QCO23329.1"/>
    </source>
</evidence>
<dbReference type="InterPro" id="IPR018120">
    <property type="entry name" value="Glyco_hydro_1_AS"/>
</dbReference>
<evidence type="ECO:0000256" key="2">
    <source>
        <dbReference type="ARBA" id="ARBA00023295"/>
    </source>
</evidence>
<dbReference type="Gene3D" id="3.20.20.80">
    <property type="entry name" value="Glycosidases"/>
    <property type="match status" value="1"/>
</dbReference>